<evidence type="ECO:0000313" key="3">
    <source>
        <dbReference type="Proteomes" id="UP000438874"/>
    </source>
</evidence>
<dbReference type="GO" id="GO:0006508">
    <property type="term" value="P:proteolysis"/>
    <property type="evidence" value="ECO:0007669"/>
    <property type="project" value="InterPro"/>
</dbReference>
<proteinExistence type="predicted"/>
<dbReference type="GO" id="GO:0016020">
    <property type="term" value="C:membrane"/>
    <property type="evidence" value="ECO:0007669"/>
    <property type="project" value="InterPro"/>
</dbReference>
<accession>A0A6H9GDX8</accession>
<dbReference type="RefSeq" id="WP_081310249.1">
    <property type="nucleotide sequence ID" value="NZ_BJCH01000100.1"/>
</dbReference>
<evidence type="ECO:0000313" key="2">
    <source>
        <dbReference type="EMBL" id="GCL48274.1"/>
    </source>
</evidence>
<dbReference type="GO" id="GO:0008233">
    <property type="term" value="F:peptidase activity"/>
    <property type="evidence" value="ECO:0007669"/>
    <property type="project" value="InterPro"/>
</dbReference>
<comment type="caution">
    <text evidence="2">The sequence shown here is derived from an EMBL/GenBank/DDBJ whole genome shotgun (WGS) entry which is preliminary data.</text>
</comment>
<organism evidence="2 3">
    <name type="scientific">Microcystis aeruginosa NIES-3787</name>
    <dbReference type="NCBI Taxonomy" id="2517782"/>
    <lineage>
        <taxon>Bacteria</taxon>
        <taxon>Bacillati</taxon>
        <taxon>Cyanobacteriota</taxon>
        <taxon>Cyanophyceae</taxon>
        <taxon>Oscillatoriophycideae</taxon>
        <taxon>Chroococcales</taxon>
        <taxon>Microcystaceae</taxon>
        <taxon>Microcystis</taxon>
    </lineage>
</organism>
<evidence type="ECO:0000259" key="1">
    <source>
        <dbReference type="PROSITE" id="PS50990"/>
    </source>
</evidence>
<feature type="domain" description="Peptidase C39" evidence="1">
    <location>
        <begin position="46"/>
        <end position="182"/>
    </location>
</feature>
<dbReference type="Pfam" id="PF03412">
    <property type="entry name" value="Peptidase_C39"/>
    <property type="match status" value="1"/>
</dbReference>
<sequence length="218" mass="24028">MNCLINKQKLIQVSLTLNIISFAVSSASANTITPYRTIRYQGVVGQTSYYTCGPAAVATLLIHYYKINTSEKEILELAHQAIKESGKNPEEGKGINALALKKALANKGILSKGIKIQPEILPNYFNQGGVPLVIHVTRPQLHYVLAIGMLGDLVVIADPSWGRKIIHLKDLINDKGFQGVTLIPLTPRPLLSQIKREQKNTLNWAKQRLSRLGKGVNN</sequence>
<dbReference type="GO" id="GO:0005524">
    <property type="term" value="F:ATP binding"/>
    <property type="evidence" value="ECO:0007669"/>
    <property type="project" value="InterPro"/>
</dbReference>
<name>A0A6H9GDX8_MICAE</name>
<dbReference type="EMBL" id="BJCH01000100">
    <property type="protein sequence ID" value="GCL48274.1"/>
    <property type="molecule type" value="Genomic_DNA"/>
</dbReference>
<dbReference type="Proteomes" id="UP000438874">
    <property type="component" value="Unassembled WGS sequence"/>
</dbReference>
<dbReference type="PROSITE" id="PS50990">
    <property type="entry name" value="PEPTIDASE_C39"/>
    <property type="match status" value="1"/>
</dbReference>
<dbReference type="AlphaFoldDB" id="A0A6H9GDX8"/>
<protein>
    <submittedName>
        <fullName evidence="2">Bacteriocin-processing peptidase</fullName>
    </submittedName>
</protein>
<reference evidence="2 3" key="1">
    <citation type="submission" date="2019-02" db="EMBL/GenBank/DDBJ databases">
        <title>Draft genome sequence of Arthrospira platensis NIES-3787.</title>
        <authorList>
            <person name="Yamaguchi H."/>
            <person name="Suzuki S."/>
            <person name="Kawachi M."/>
        </authorList>
    </citation>
    <scope>NUCLEOTIDE SEQUENCE [LARGE SCALE GENOMIC DNA]</scope>
    <source>
        <strain evidence="2 3">NIES-3787</strain>
    </source>
</reference>
<dbReference type="Gene3D" id="3.90.70.10">
    <property type="entry name" value="Cysteine proteinases"/>
    <property type="match status" value="1"/>
</dbReference>
<dbReference type="InterPro" id="IPR005074">
    <property type="entry name" value="Peptidase_C39"/>
</dbReference>
<gene>
    <name evidence="2" type="ORF">NIES3787_39900</name>
</gene>